<reference evidence="1" key="1">
    <citation type="submission" date="2023-06" db="EMBL/GenBank/DDBJ databases">
        <title>Reference genome for the Northern bat (Eptesicus nilssonii), a most northern bat species.</title>
        <authorList>
            <person name="Laine V.N."/>
            <person name="Pulliainen A.T."/>
            <person name="Lilley T.M."/>
        </authorList>
    </citation>
    <scope>NUCLEOTIDE SEQUENCE</scope>
    <source>
        <strain evidence="1">BLF_Eptnil</strain>
        <tissue evidence="1">Kidney</tissue>
    </source>
</reference>
<keyword evidence="2" id="KW-1185">Reference proteome</keyword>
<gene>
    <name evidence="1" type="ORF">QTO34_012629</name>
</gene>
<name>A0AA40HAW6_CNENI</name>
<dbReference type="AlphaFoldDB" id="A0AA40HAW6"/>
<proteinExistence type="predicted"/>
<dbReference type="EMBL" id="JAULJE010000025">
    <property type="protein sequence ID" value="KAK1327724.1"/>
    <property type="molecule type" value="Genomic_DNA"/>
</dbReference>
<dbReference type="Proteomes" id="UP001177744">
    <property type="component" value="Unassembled WGS sequence"/>
</dbReference>
<protein>
    <submittedName>
        <fullName evidence="1">Uncharacterized protein</fullName>
    </submittedName>
</protein>
<accession>A0AA40HAW6</accession>
<comment type="caution">
    <text evidence="1">The sequence shown here is derived from an EMBL/GenBank/DDBJ whole genome shotgun (WGS) entry which is preliminary data.</text>
</comment>
<evidence type="ECO:0000313" key="1">
    <source>
        <dbReference type="EMBL" id="KAK1327724.1"/>
    </source>
</evidence>
<evidence type="ECO:0000313" key="2">
    <source>
        <dbReference type="Proteomes" id="UP001177744"/>
    </source>
</evidence>
<sequence length="68" mass="7792">MQRRKKEVKVKEKMPKKLRMRRKMKPLLGHLKPVPLSLLQSPGCVFAIAKPCVLGLENKGKDTTKPQQ</sequence>
<organism evidence="1 2">
    <name type="scientific">Cnephaeus nilssonii</name>
    <name type="common">Northern bat</name>
    <name type="synonym">Eptesicus nilssonii</name>
    <dbReference type="NCBI Taxonomy" id="3371016"/>
    <lineage>
        <taxon>Eukaryota</taxon>
        <taxon>Metazoa</taxon>
        <taxon>Chordata</taxon>
        <taxon>Craniata</taxon>
        <taxon>Vertebrata</taxon>
        <taxon>Euteleostomi</taxon>
        <taxon>Mammalia</taxon>
        <taxon>Eutheria</taxon>
        <taxon>Laurasiatheria</taxon>
        <taxon>Chiroptera</taxon>
        <taxon>Yangochiroptera</taxon>
        <taxon>Vespertilionidae</taxon>
        <taxon>Cnephaeus</taxon>
    </lineage>
</organism>